<evidence type="ECO:0000313" key="5">
    <source>
        <dbReference type="Proteomes" id="UP000660265"/>
    </source>
</evidence>
<dbReference type="PROSITE" id="PS51257">
    <property type="entry name" value="PROKAR_LIPOPROTEIN"/>
    <property type="match status" value="1"/>
</dbReference>
<gene>
    <name evidence="4" type="ORF">GCM10011583_25650</name>
</gene>
<feature type="region of interest" description="Disordered" evidence="1">
    <location>
        <begin position="22"/>
        <end position="50"/>
    </location>
</feature>
<organism evidence="4 5">
    <name type="scientific">Streptomyces camponoticapitis</name>
    <dbReference type="NCBI Taxonomy" id="1616125"/>
    <lineage>
        <taxon>Bacteria</taxon>
        <taxon>Bacillati</taxon>
        <taxon>Actinomycetota</taxon>
        <taxon>Actinomycetes</taxon>
        <taxon>Kitasatosporales</taxon>
        <taxon>Streptomycetaceae</taxon>
        <taxon>Streptomyces</taxon>
    </lineage>
</organism>
<comment type="caution">
    <text evidence="4">The sequence shown here is derived from an EMBL/GenBank/DDBJ whole genome shotgun (WGS) entry which is preliminary data.</text>
</comment>
<keyword evidence="2" id="KW-0732">Signal</keyword>
<reference evidence="5" key="1">
    <citation type="journal article" date="2019" name="Int. J. Syst. Evol. Microbiol.">
        <title>The Global Catalogue of Microorganisms (GCM) 10K type strain sequencing project: providing services to taxonomists for standard genome sequencing and annotation.</title>
        <authorList>
            <consortium name="The Broad Institute Genomics Platform"/>
            <consortium name="The Broad Institute Genome Sequencing Center for Infectious Disease"/>
            <person name="Wu L."/>
            <person name="Ma J."/>
        </authorList>
    </citation>
    <scope>NUCLEOTIDE SEQUENCE [LARGE SCALE GENOMIC DNA]</scope>
    <source>
        <strain evidence="5">CGMCC 4.7275</strain>
    </source>
</reference>
<dbReference type="PANTHER" id="PTHR36933">
    <property type="entry name" value="SLL0788 PROTEIN"/>
    <property type="match status" value="1"/>
</dbReference>
<dbReference type="RefSeq" id="WP_189107548.1">
    <property type="nucleotide sequence ID" value="NZ_BMMV01000007.1"/>
</dbReference>
<sequence length="197" mass="20745">MKAIRGTAAALLVLLAVTGCSSAPPGDEKSPAASTPLRTETAQPTGVPTLSGATDAAWVQLMTPMNEGAVELLAMATDRSTDPRLRSWAKDLADGHRAELRRMRALLKELGLPSTNVHEGHEMPGMVTPGDLTQARASRGAAFEKVFVVQIREHLEQSARVSRSEVDAGSVATAKKLAAALVEAREGELDGLENIAT</sequence>
<dbReference type="Pfam" id="PF03713">
    <property type="entry name" value="DUF305"/>
    <property type="match status" value="1"/>
</dbReference>
<keyword evidence="5" id="KW-1185">Reference proteome</keyword>
<evidence type="ECO:0000313" key="4">
    <source>
        <dbReference type="EMBL" id="GGJ93075.1"/>
    </source>
</evidence>
<feature type="chain" id="PRO_5047203262" description="DUF305 domain-containing protein" evidence="2">
    <location>
        <begin position="24"/>
        <end position="197"/>
    </location>
</feature>
<feature type="signal peptide" evidence="2">
    <location>
        <begin position="1"/>
        <end position="23"/>
    </location>
</feature>
<dbReference type="Gene3D" id="1.20.1260.10">
    <property type="match status" value="1"/>
</dbReference>
<evidence type="ECO:0000256" key="2">
    <source>
        <dbReference type="SAM" id="SignalP"/>
    </source>
</evidence>
<dbReference type="InterPro" id="IPR012347">
    <property type="entry name" value="Ferritin-like"/>
</dbReference>
<protein>
    <recommendedName>
        <fullName evidence="3">DUF305 domain-containing protein</fullName>
    </recommendedName>
</protein>
<evidence type="ECO:0000256" key="1">
    <source>
        <dbReference type="SAM" id="MobiDB-lite"/>
    </source>
</evidence>
<dbReference type="EMBL" id="BMMV01000007">
    <property type="protein sequence ID" value="GGJ93075.1"/>
    <property type="molecule type" value="Genomic_DNA"/>
</dbReference>
<name>A0ABQ2E7S1_9ACTN</name>
<feature type="domain" description="DUF305" evidence="3">
    <location>
        <begin position="55"/>
        <end position="195"/>
    </location>
</feature>
<dbReference type="Proteomes" id="UP000660265">
    <property type="component" value="Unassembled WGS sequence"/>
</dbReference>
<dbReference type="PANTHER" id="PTHR36933:SF1">
    <property type="entry name" value="SLL0788 PROTEIN"/>
    <property type="match status" value="1"/>
</dbReference>
<accession>A0ABQ2E7S1</accession>
<dbReference type="InterPro" id="IPR005183">
    <property type="entry name" value="DUF305_CopM-like"/>
</dbReference>
<proteinExistence type="predicted"/>
<evidence type="ECO:0000259" key="3">
    <source>
        <dbReference type="Pfam" id="PF03713"/>
    </source>
</evidence>
<feature type="compositionally biased region" description="Polar residues" evidence="1">
    <location>
        <begin position="32"/>
        <end position="50"/>
    </location>
</feature>